<keyword evidence="5 8" id="KW-0648">Protein biosynthesis</keyword>
<evidence type="ECO:0000313" key="12">
    <source>
        <dbReference type="Proteomes" id="UP000632535"/>
    </source>
</evidence>
<organism evidence="11 12">
    <name type="scientific">Isoptericola cucumis</name>
    <dbReference type="NCBI Taxonomy" id="1776856"/>
    <lineage>
        <taxon>Bacteria</taxon>
        <taxon>Bacillati</taxon>
        <taxon>Actinomycetota</taxon>
        <taxon>Actinomycetes</taxon>
        <taxon>Micrococcales</taxon>
        <taxon>Promicromonosporaceae</taxon>
        <taxon>Isoptericola</taxon>
    </lineage>
</organism>
<dbReference type="PRINTS" id="PR01039">
    <property type="entry name" value="TRNASYNTHTRP"/>
</dbReference>
<dbReference type="InterPro" id="IPR002305">
    <property type="entry name" value="aa-tRNA-synth_Ic"/>
</dbReference>
<evidence type="ECO:0000256" key="3">
    <source>
        <dbReference type="ARBA" id="ARBA00022741"/>
    </source>
</evidence>
<feature type="binding site" evidence="8">
    <location>
        <position position="208"/>
    </location>
    <ligand>
        <name>ATP</name>
        <dbReference type="ChEBI" id="CHEBI:30616"/>
    </ligand>
</feature>
<dbReference type="InterPro" id="IPR050203">
    <property type="entry name" value="Trp-tRNA_synthetase"/>
</dbReference>
<evidence type="ECO:0000256" key="8">
    <source>
        <dbReference type="HAMAP-Rule" id="MF_00140"/>
    </source>
</evidence>
<dbReference type="Gene3D" id="1.10.240.10">
    <property type="entry name" value="Tyrosyl-Transfer RNA Synthetase"/>
    <property type="match status" value="1"/>
</dbReference>
<keyword evidence="8" id="KW-0963">Cytoplasm</keyword>
<comment type="subcellular location">
    <subcellularLocation>
        <location evidence="8">Cytoplasm</location>
    </subcellularLocation>
</comment>
<comment type="caution">
    <text evidence="8">Lacks conserved residue(s) required for the propagation of feature annotation.</text>
</comment>
<dbReference type="CDD" id="cd00806">
    <property type="entry name" value="TrpRS_core"/>
    <property type="match status" value="1"/>
</dbReference>
<feature type="binding site" evidence="8">
    <location>
        <begin position="168"/>
        <end position="170"/>
    </location>
    <ligand>
        <name>ATP</name>
        <dbReference type="ChEBI" id="CHEBI:30616"/>
    </ligand>
</feature>
<evidence type="ECO:0000256" key="10">
    <source>
        <dbReference type="SAM" id="MobiDB-lite"/>
    </source>
</evidence>
<comment type="subunit">
    <text evidence="8">Homodimer.</text>
</comment>
<evidence type="ECO:0000256" key="5">
    <source>
        <dbReference type="ARBA" id="ARBA00022917"/>
    </source>
</evidence>
<proteinExistence type="inferred from homology"/>
<dbReference type="Gene3D" id="3.40.50.620">
    <property type="entry name" value="HUPs"/>
    <property type="match status" value="1"/>
</dbReference>
<evidence type="ECO:0000256" key="2">
    <source>
        <dbReference type="ARBA" id="ARBA00022598"/>
    </source>
</evidence>
<evidence type="ECO:0000256" key="7">
    <source>
        <dbReference type="ARBA" id="ARBA00049929"/>
    </source>
</evidence>
<keyword evidence="4 8" id="KW-0067">ATP-binding</keyword>
<dbReference type="Pfam" id="PF00579">
    <property type="entry name" value="tRNA-synt_1b"/>
    <property type="match status" value="1"/>
</dbReference>
<feature type="binding site" evidence="8">
    <location>
        <position position="156"/>
    </location>
    <ligand>
        <name>L-tryptophan</name>
        <dbReference type="ChEBI" id="CHEBI:57912"/>
    </ligand>
</feature>
<comment type="catalytic activity">
    <reaction evidence="7 8">
        <text>tRNA(Trp) + L-tryptophan + ATP = L-tryptophyl-tRNA(Trp) + AMP + diphosphate + H(+)</text>
        <dbReference type="Rhea" id="RHEA:24080"/>
        <dbReference type="Rhea" id="RHEA-COMP:9671"/>
        <dbReference type="Rhea" id="RHEA-COMP:9705"/>
        <dbReference type="ChEBI" id="CHEBI:15378"/>
        <dbReference type="ChEBI" id="CHEBI:30616"/>
        <dbReference type="ChEBI" id="CHEBI:33019"/>
        <dbReference type="ChEBI" id="CHEBI:57912"/>
        <dbReference type="ChEBI" id="CHEBI:78442"/>
        <dbReference type="ChEBI" id="CHEBI:78535"/>
        <dbReference type="ChEBI" id="CHEBI:456215"/>
        <dbReference type="EC" id="6.1.1.2"/>
    </reaction>
</comment>
<dbReference type="PANTHER" id="PTHR43766:SF1">
    <property type="entry name" value="TRYPTOPHAN--TRNA LIGASE, MITOCHONDRIAL"/>
    <property type="match status" value="1"/>
</dbReference>
<feature type="binding site" evidence="8">
    <location>
        <begin position="217"/>
        <end position="221"/>
    </location>
    <ligand>
        <name>ATP</name>
        <dbReference type="ChEBI" id="CHEBI:30616"/>
    </ligand>
</feature>
<sequence>MATMSDVATTGSAGTGTSAPAAPRIFSGMQPTDGSLHLGNYLGALTQWAKLQDDHDALYCVVDLHALTVGPDPAALRERTRRTAAQYLAGGVDPERSILFVQSHVAEHAELAWLLSCQTGFGEAGRMTQFKDKSAKQGAEGTTVGLFTYPVLMAADILLYDTALVPVGEDQRQHLELTRDLAERLNTRFGAGTAVVPEAHIVKAVAKIQDLQEPTAKMSKSNAGGKGVIWLLEDPKKAAKAIKSAVTDADESYGVRFDPAAKPGISNLLTIFSAVTGRDKDEIAAEYDGRGYGYLKVDLADAVVAFLEPFQARAQTYLSDPAQLDKVLADGAARAREVARPVLDRMYDRFGLLPRGTR</sequence>
<keyword evidence="12" id="KW-1185">Reference proteome</keyword>
<feature type="short sequence motif" description="'KMSKS' region" evidence="8">
    <location>
        <begin position="217"/>
        <end position="221"/>
    </location>
</feature>
<evidence type="ECO:0000256" key="4">
    <source>
        <dbReference type="ARBA" id="ARBA00022840"/>
    </source>
</evidence>
<evidence type="ECO:0000256" key="1">
    <source>
        <dbReference type="ARBA" id="ARBA00005594"/>
    </source>
</evidence>
<name>A0ABQ2B5F1_9MICO</name>
<dbReference type="EC" id="6.1.1.2" evidence="8"/>
<comment type="similarity">
    <text evidence="1 8 9">Belongs to the class-I aminoacyl-tRNA synthetase family.</text>
</comment>
<comment type="function">
    <text evidence="8">Catalyzes the attachment of tryptophan to tRNA(Trp).</text>
</comment>
<feature type="compositionally biased region" description="Low complexity" evidence="10">
    <location>
        <begin position="8"/>
        <end position="23"/>
    </location>
</feature>
<dbReference type="HAMAP" id="MF_00140_B">
    <property type="entry name" value="Trp_tRNA_synth_B"/>
    <property type="match status" value="1"/>
</dbReference>
<dbReference type="InterPro" id="IPR002306">
    <property type="entry name" value="Trp-tRNA-ligase"/>
</dbReference>
<reference evidence="12" key="1">
    <citation type="journal article" date="2019" name="Int. J. Syst. Evol. Microbiol.">
        <title>The Global Catalogue of Microorganisms (GCM) 10K type strain sequencing project: providing services to taxonomists for standard genome sequencing and annotation.</title>
        <authorList>
            <consortium name="The Broad Institute Genomics Platform"/>
            <consortium name="The Broad Institute Genome Sequencing Center for Infectious Disease"/>
            <person name="Wu L."/>
            <person name="Ma J."/>
        </authorList>
    </citation>
    <scope>NUCLEOTIDE SEQUENCE [LARGE SCALE GENOMIC DNA]</scope>
    <source>
        <strain evidence="12">CCM 8653</strain>
    </source>
</reference>
<dbReference type="Proteomes" id="UP000632535">
    <property type="component" value="Unassembled WGS sequence"/>
</dbReference>
<dbReference type="InterPro" id="IPR014729">
    <property type="entry name" value="Rossmann-like_a/b/a_fold"/>
</dbReference>
<protein>
    <recommendedName>
        <fullName evidence="8">Tryptophan--tRNA ligase</fullName>
        <ecNumber evidence="8">6.1.1.2</ecNumber>
    </recommendedName>
    <alternativeName>
        <fullName evidence="8">Tryptophanyl-tRNA synthetase</fullName>
        <shortName evidence="8">TrpRS</shortName>
    </alternativeName>
</protein>
<dbReference type="SUPFAM" id="SSF52374">
    <property type="entry name" value="Nucleotidylyl transferase"/>
    <property type="match status" value="1"/>
</dbReference>
<feature type="region of interest" description="Disordered" evidence="10">
    <location>
        <begin position="1"/>
        <end position="26"/>
    </location>
</feature>
<evidence type="ECO:0000256" key="6">
    <source>
        <dbReference type="ARBA" id="ARBA00023146"/>
    </source>
</evidence>
<dbReference type="GO" id="GO:0016874">
    <property type="term" value="F:ligase activity"/>
    <property type="evidence" value="ECO:0007669"/>
    <property type="project" value="UniProtKB-KW"/>
</dbReference>
<evidence type="ECO:0000256" key="9">
    <source>
        <dbReference type="RuleBase" id="RU363036"/>
    </source>
</evidence>
<feature type="binding site" evidence="8">
    <location>
        <begin position="30"/>
        <end position="32"/>
    </location>
    <ligand>
        <name>ATP</name>
        <dbReference type="ChEBI" id="CHEBI:30616"/>
    </ligand>
</feature>
<feature type="binding site" evidence="8">
    <location>
        <begin position="39"/>
        <end position="40"/>
    </location>
    <ligand>
        <name>ATP</name>
        <dbReference type="ChEBI" id="CHEBI:30616"/>
    </ligand>
</feature>
<dbReference type="NCBIfam" id="TIGR00233">
    <property type="entry name" value="trpS"/>
    <property type="match status" value="1"/>
</dbReference>
<evidence type="ECO:0000313" key="11">
    <source>
        <dbReference type="EMBL" id="GGI08441.1"/>
    </source>
</evidence>
<keyword evidence="3 8" id="KW-0547">Nucleotide-binding</keyword>
<keyword evidence="2 8" id="KW-0436">Ligase</keyword>
<dbReference type="InterPro" id="IPR024109">
    <property type="entry name" value="Trp-tRNA-ligase_bac-type"/>
</dbReference>
<dbReference type="PANTHER" id="PTHR43766">
    <property type="entry name" value="TRYPTOPHAN--TRNA LIGASE, MITOCHONDRIAL"/>
    <property type="match status" value="1"/>
</dbReference>
<dbReference type="EMBL" id="BMDG01000006">
    <property type="protein sequence ID" value="GGI08441.1"/>
    <property type="molecule type" value="Genomic_DNA"/>
</dbReference>
<gene>
    <name evidence="8 11" type="primary">trpS</name>
    <name evidence="11" type="ORF">GCM10007368_21180</name>
</gene>
<comment type="caution">
    <text evidence="11">The sequence shown here is derived from an EMBL/GenBank/DDBJ whole genome shotgun (WGS) entry which is preliminary data.</text>
</comment>
<accession>A0ABQ2B5F1</accession>
<keyword evidence="6 8" id="KW-0030">Aminoacyl-tRNA synthetase</keyword>